<dbReference type="Proteomes" id="UP000238801">
    <property type="component" value="Unassembled WGS sequence"/>
</dbReference>
<dbReference type="InterPro" id="IPR024029">
    <property type="entry name" value="Pyridox_Oxase_FMN-dep"/>
</dbReference>
<sequence>MARRAIRDEAALRTLFPPTSEMATRKVLRRIDPHAAAFIARSPFLTIGTQSSEGRADVSPRGDAPGFVRVLDERTLLIPDRPGNRRLDTLSNVIANPALGLLFLIPGFDETLRVNGRGTVTDEPALLALTEVGGRRSTVAIHIVVEEVFLHCAKALRRSRLWDPASLQDRAGMPSLMRMLLDQTGGTTEEAERARLDADLERRYGDTMY</sequence>
<dbReference type="PANTHER" id="PTHR42815:SF2">
    <property type="entry name" value="FAD-BINDING, PUTATIVE (AFU_ORTHOLOGUE AFUA_6G07600)-RELATED"/>
    <property type="match status" value="1"/>
</dbReference>
<dbReference type="NCBIfam" id="TIGR04025">
    <property type="entry name" value="PPOX_FMN_DR2398"/>
    <property type="match status" value="1"/>
</dbReference>
<accession>A0A2T0X6H7</accession>
<dbReference type="EMBL" id="PVTT01000001">
    <property type="protein sequence ID" value="PRY94495.1"/>
    <property type="molecule type" value="Genomic_DNA"/>
</dbReference>
<reference evidence="2 3" key="1">
    <citation type="submission" date="2018-03" db="EMBL/GenBank/DDBJ databases">
        <title>Genomic Encyclopedia of Archaeal and Bacterial Type Strains, Phase II (KMG-II): from individual species to whole genera.</title>
        <authorList>
            <person name="Goeker M."/>
        </authorList>
    </citation>
    <scope>NUCLEOTIDE SEQUENCE [LARGE SCALE GENOMIC DNA]</scope>
    <source>
        <strain evidence="2 3">DSM 29318</strain>
    </source>
</reference>
<feature type="domain" description="Pyridoxamine 5'-phosphate oxidase N-terminal" evidence="1">
    <location>
        <begin position="32"/>
        <end position="152"/>
    </location>
</feature>
<dbReference type="Gene3D" id="2.30.110.10">
    <property type="entry name" value="Electron Transport, Fmn-binding Protein, Chain A"/>
    <property type="match status" value="1"/>
</dbReference>
<evidence type="ECO:0000313" key="2">
    <source>
        <dbReference type="EMBL" id="PRY94495.1"/>
    </source>
</evidence>
<evidence type="ECO:0000259" key="1">
    <source>
        <dbReference type="Pfam" id="PF01243"/>
    </source>
</evidence>
<gene>
    <name evidence="2" type="ORF">BCF33_0086</name>
</gene>
<dbReference type="InterPro" id="IPR012349">
    <property type="entry name" value="Split_barrel_FMN-bd"/>
</dbReference>
<name>A0A2T0X6H7_9RHOB</name>
<evidence type="ECO:0000313" key="3">
    <source>
        <dbReference type="Proteomes" id="UP000238801"/>
    </source>
</evidence>
<comment type="caution">
    <text evidence="2">The sequence shown here is derived from an EMBL/GenBank/DDBJ whole genome shotgun (WGS) entry which is preliminary data.</text>
</comment>
<dbReference type="PANTHER" id="PTHR42815">
    <property type="entry name" value="FAD-BINDING, PUTATIVE (AFU_ORTHOLOGUE AFUA_6G07600)-RELATED"/>
    <property type="match status" value="1"/>
</dbReference>
<proteinExistence type="predicted"/>
<organism evidence="2 3">
    <name type="scientific">Hasllibacter halocynthiae</name>
    <dbReference type="NCBI Taxonomy" id="595589"/>
    <lineage>
        <taxon>Bacteria</taxon>
        <taxon>Pseudomonadati</taxon>
        <taxon>Pseudomonadota</taxon>
        <taxon>Alphaproteobacteria</taxon>
        <taxon>Rhodobacterales</taxon>
        <taxon>Roseobacteraceae</taxon>
        <taxon>Hasllibacter</taxon>
    </lineage>
</organism>
<dbReference type="SUPFAM" id="SSF50475">
    <property type="entry name" value="FMN-binding split barrel"/>
    <property type="match status" value="1"/>
</dbReference>
<dbReference type="AlphaFoldDB" id="A0A2T0X6H7"/>
<protein>
    <recommendedName>
        <fullName evidence="1">Pyridoxamine 5'-phosphate oxidase N-terminal domain-containing protein</fullName>
    </recommendedName>
</protein>
<dbReference type="Pfam" id="PF01243">
    <property type="entry name" value="PNPOx_N"/>
    <property type="match status" value="1"/>
</dbReference>
<keyword evidence="3" id="KW-1185">Reference proteome</keyword>
<dbReference type="InterPro" id="IPR011576">
    <property type="entry name" value="Pyridox_Oxase_N"/>
</dbReference>